<dbReference type="Proteomes" id="UP000243589">
    <property type="component" value="Unassembled WGS sequence"/>
</dbReference>
<dbReference type="Pfam" id="PF01548">
    <property type="entry name" value="DEDD_Tnp_IS110"/>
    <property type="match status" value="1"/>
</dbReference>
<name>A0A150HAT7_9MICO</name>
<dbReference type="EMBL" id="LQQC01000005">
    <property type="protein sequence ID" value="KXZ59196.1"/>
    <property type="molecule type" value="Genomic_DNA"/>
</dbReference>
<dbReference type="InterPro" id="IPR002525">
    <property type="entry name" value="Transp_IS110-like_N"/>
</dbReference>
<proteinExistence type="predicted"/>
<protein>
    <recommendedName>
        <fullName evidence="2">Transposase IS110-like N-terminal domain-containing protein</fullName>
    </recommendedName>
</protein>
<feature type="compositionally biased region" description="Polar residues" evidence="1">
    <location>
        <begin position="196"/>
        <end position="208"/>
    </location>
</feature>
<evidence type="ECO:0000313" key="3">
    <source>
        <dbReference type="EMBL" id="KXZ59196.1"/>
    </source>
</evidence>
<feature type="region of interest" description="Disordered" evidence="1">
    <location>
        <begin position="174"/>
        <end position="208"/>
    </location>
</feature>
<dbReference type="GO" id="GO:0003677">
    <property type="term" value="F:DNA binding"/>
    <property type="evidence" value="ECO:0007669"/>
    <property type="project" value="InterPro"/>
</dbReference>
<evidence type="ECO:0000256" key="1">
    <source>
        <dbReference type="SAM" id="MobiDB-lite"/>
    </source>
</evidence>
<evidence type="ECO:0000259" key="2">
    <source>
        <dbReference type="Pfam" id="PF01548"/>
    </source>
</evidence>
<accession>A0A150HAT7</accession>
<dbReference type="PATRIC" id="fig|479117.4.peg.442"/>
<sequence length="208" mass="22568">MTAEYDTALGLDVGKSTHHGCALTPEGQRVYDHELPQDETALRKVFTDLQQHGAVLIVVDQSNTIGALPIAVDRDSDILSALKVLSGFDEDFTRESTRVINRLRSLLVQVHPSLERFLAGAVLSRAIVLELFSRYHGLAGLKAAGKAGVKPWARNHSRKGPGPLIDHMSAALTGQTITPPRRRSSRAGHPADRNTDQGAQTSAGHRCR</sequence>
<evidence type="ECO:0000313" key="4">
    <source>
        <dbReference type="Proteomes" id="UP000243589"/>
    </source>
</evidence>
<feature type="domain" description="Transposase IS110-like N-terminal" evidence="2">
    <location>
        <begin position="9"/>
        <end position="75"/>
    </location>
</feature>
<reference evidence="3 4" key="1">
    <citation type="submission" date="2016-01" db="EMBL/GenBank/DDBJ databases">
        <title>Use of Whole Genome Sequencing to ascertain that Brevibacterium massiliense (Roux, Raoult 2009) is a later heterotypic synonym of Brevibacterium ravenspurgense (Mages 2008).</title>
        <authorList>
            <person name="Bernier A.-M."/>
            <person name="Burdz T."/>
            <person name="Huynh C."/>
            <person name="Pachecho A.L."/>
            <person name="Wiebe D."/>
            <person name="Bonner C."/>
            <person name="Bernard K."/>
        </authorList>
    </citation>
    <scope>NUCLEOTIDE SEQUENCE [LARGE SCALE GENOMIC DNA]</scope>
    <source>
        <strain evidence="3 4">CCUG56047</strain>
    </source>
</reference>
<keyword evidence="4" id="KW-1185">Reference proteome</keyword>
<gene>
    <name evidence="3" type="ORF">Bravens_00443</name>
</gene>
<organism evidence="3 4">
    <name type="scientific">Brevibacterium ravenspurgense</name>
    <dbReference type="NCBI Taxonomy" id="479117"/>
    <lineage>
        <taxon>Bacteria</taxon>
        <taxon>Bacillati</taxon>
        <taxon>Actinomycetota</taxon>
        <taxon>Actinomycetes</taxon>
        <taxon>Micrococcales</taxon>
        <taxon>Brevibacteriaceae</taxon>
        <taxon>Brevibacterium</taxon>
    </lineage>
</organism>
<dbReference type="AlphaFoldDB" id="A0A150HAT7"/>
<dbReference type="GO" id="GO:0006313">
    <property type="term" value="P:DNA transposition"/>
    <property type="evidence" value="ECO:0007669"/>
    <property type="project" value="InterPro"/>
</dbReference>
<comment type="caution">
    <text evidence="3">The sequence shown here is derived from an EMBL/GenBank/DDBJ whole genome shotgun (WGS) entry which is preliminary data.</text>
</comment>
<dbReference type="GO" id="GO:0004803">
    <property type="term" value="F:transposase activity"/>
    <property type="evidence" value="ECO:0007669"/>
    <property type="project" value="InterPro"/>
</dbReference>